<dbReference type="GO" id="GO:0017168">
    <property type="term" value="F:5-oxoprolinase (ATP-hydrolyzing) activity"/>
    <property type="evidence" value="ECO:0007669"/>
    <property type="project" value="TreeGrafter"/>
</dbReference>
<proteinExistence type="predicted"/>
<reference evidence="2" key="1">
    <citation type="submission" date="2023-03" db="EMBL/GenBank/DDBJ databases">
        <title>Massive genome expansion in bonnet fungi (Mycena s.s.) driven by repeated elements and novel gene families across ecological guilds.</title>
        <authorList>
            <consortium name="Lawrence Berkeley National Laboratory"/>
            <person name="Harder C.B."/>
            <person name="Miyauchi S."/>
            <person name="Viragh M."/>
            <person name="Kuo A."/>
            <person name="Thoen E."/>
            <person name="Andreopoulos B."/>
            <person name="Lu D."/>
            <person name="Skrede I."/>
            <person name="Drula E."/>
            <person name="Henrissat B."/>
            <person name="Morin E."/>
            <person name="Kohler A."/>
            <person name="Barry K."/>
            <person name="LaButti K."/>
            <person name="Morin E."/>
            <person name="Salamov A."/>
            <person name="Lipzen A."/>
            <person name="Mereny Z."/>
            <person name="Hegedus B."/>
            <person name="Baldrian P."/>
            <person name="Stursova M."/>
            <person name="Weitz H."/>
            <person name="Taylor A."/>
            <person name="Grigoriev I.V."/>
            <person name="Nagy L.G."/>
            <person name="Martin F."/>
            <person name="Kauserud H."/>
        </authorList>
    </citation>
    <scope>NUCLEOTIDE SEQUENCE</scope>
    <source>
        <strain evidence="2">CBHHK200</strain>
    </source>
</reference>
<dbReference type="GO" id="GO:0006749">
    <property type="term" value="P:glutathione metabolic process"/>
    <property type="evidence" value="ECO:0007669"/>
    <property type="project" value="TreeGrafter"/>
</dbReference>
<dbReference type="Proteomes" id="UP001218188">
    <property type="component" value="Unassembled WGS sequence"/>
</dbReference>
<evidence type="ECO:0000259" key="1">
    <source>
        <dbReference type="Pfam" id="PF02538"/>
    </source>
</evidence>
<dbReference type="EMBL" id="JARJCM010000019">
    <property type="protein sequence ID" value="KAJ7041085.1"/>
    <property type="molecule type" value="Genomic_DNA"/>
</dbReference>
<dbReference type="PANTHER" id="PTHR11365">
    <property type="entry name" value="5-OXOPROLINASE RELATED"/>
    <property type="match status" value="1"/>
</dbReference>
<dbReference type="InterPro" id="IPR003692">
    <property type="entry name" value="Hydantoinase_B"/>
</dbReference>
<evidence type="ECO:0000313" key="2">
    <source>
        <dbReference type="EMBL" id="KAJ7041085.1"/>
    </source>
</evidence>
<dbReference type="PANTHER" id="PTHR11365:SF2">
    <property type="entry name" value="5-OXOPROLINASE"/>
    <property type="match status" value="1"/>
</dbReference>
<feature type="domain" description="Hydantoinase B/oxoprolinase" evidence="1">
    <location>
        <begin position="7"/>
        <end position="164"/>
    </location>
</feature>
<dbReference type="InterPro" id="IPR045079">
    <property type="entry name" value="Oxoprolinase-like"/>
</dbReference>
<comment type="caution">
    <text evidence="2">The sequence shown here is derived from an EMBL/GenBank/DDBJ whole genome shotgun (WGS) entry which is preliminary data.</text>
</comment>
<dbReference type="Pfam" id="PF02538">
    <property type="entry name" value="Hydantoinase_B"/>
    <property type="match status" value="1"/>
</dbReference>
<sequence>NLTFGTGGKDKEGNNIAGWGITKFTIAGGSGAGPHWHGTDGVHTHITNTRIGDVEILERRYPVLLHQFGLRDGSGGTGKFRGGEGVVRELEVLEPMQVSIMSEVRRSLPSTRPFYPQNHVAARTRQPYGMEVAGPGALGAQYATVWMGKGYRLLIETHGGGAWGVADDVGEGGGRKRDLKRDRRERVGAARVGGGAGAAAQSVILIELCNYVESAATIGELSGTGGAL</sequence>
<name>A0AAD6T8J4_9AGAR</name>
<dbReference type="GO" id="GO:0005829">
    <property type="term" value="C:cytosol"/>
    <property type="evidence" value="ECO:0007669"/>
    <property type="project" value="TreeGrafter"/>
</dbReference>
<organism evidence="2 3">
    <name type="scientific">Mycena alexandri</name>
    <dbReference type="NCBI Taxonomy" id="1745969"/>
    <lineage>
        <taxon>Eukaryota</taxon>
        <taxon>Fungi</taxon>
        <taxon>Dikarya</taxon>
        <taxon>Basidiomycota</taxon>
        <taxon>Agaricomycotina</taxon>
        <taxon>Agaricomycetes</taxon>
        <taxon>Agaricomycetidae</taxon>
        <taxon>Agaricales</taxon>
        <taxon>Marasmiineae</taxon>
        <taxon>Mycenaceae</taxon>
        <taxon>Mycena</taxon>
    </lineage>
</organism>
<evidence type="ECO:0000313" key="3">
    <source>
        <dbReference type="Proteomes" id="UP001218188"/>
    </source>
</evidence>
<dbReference type="AlphaFoldDB" id="A0AAD6T8J4"/>
<accession>A0AAD6T8J4</accession>
<gene>
    <name evidence="2" type="ORF">C8F04DRAFT_1177643</name>
</gene>
<feature type="non-terminal residue" evidence="2">
    <location>
        <position position="228"/>
    </location>
</feature>
<protein>
    <submittedName>
        <fullName evidence="2">Hydantoinase B/oxoprolinase-domain-containing protein</fullName>
    </submittedName>
</protein>
<keyword evidence="3" id="KW-1185">Reference proteome</keyword>